<reference evidence="2 3" key="1">
    <citation type="journal article" date="2015" name="G3 (Bethesda)">
        <title>Insights into Ongoing Evolution of the Hexachlorocyclohexane Catabolic Pathway from Comparative Genomics of Ten Sphingomonadaceae Strains.</title>
        <authorList>
            <person name="Pearce S.L."/>
            <person name="Oakeshott J.G."/>
            <person name="Pandey G."/>
        </authorList>
    </citation>
    <scope>NUCLEOTIDE SEQUENCE [LARGE SCALE GENOMIC DNA]</scope>
    <source>
        <strain evidence="2 3">LL01</strain>
    </source>
</reference>
<evidence type="ECO:0000313" key="2">
    <source>
        <dbReference type="EMBL" id="KMS58470.1"/>
    </source>
</evidence>
<feature type="signal peptide" evidence="1">
    <location>
        <begin position="1"/>
        <end position="28"/>
    </location>
</feature>
<dbReference type="Proteomes" id="UP000052232">
    <property type="component" value="Unassembled WGS sequence"/>
</dbReference>
<evidence type="ECO:0000313" key="3">
    <source>
        <dbReference type="Proteomes" id="UP000052232"/>
    </source>
</evidence>
<keyword evidence="3" id="KW-1185">Reference proteome</keyword>
<feature type="chain" id="PRO_5005294388" evidence="1">
    <location>
        <begin position="29"/>
        <end position="349"/>
    </location>
</feature>
<dbReference type="RefSeq" id="WP_066603234.1">
    <property type="nucleotide sequence ID" value="NZ_KQ130434.1"/>
</dbReference>
<dbReference type="EMBL" id="JACT01000001">
    <property type="protein sequence ID" value="KMS58470.1"/>
    <property type="molecule type" value="Genomic_DNA"/>
</dbReference>
<evidence type="ECO:0000256" key="1">
    <source>
        <dbReference type="SAM" id="SignalP"/>
    </source>
</evidence>
<dbReference type="AlphaFoldDB" id="A0A0J8AWC0"/>
<gene>
    <name evidence="2" type="ORF">V473_10255</name>
</gene>
<proteinExistence type="predicted"/>
<accession>A0A0J8AWC0</accession>
<dbReference type="STRING" id="1420583.V473_10255"/>
<keyword evidence="1" id="KW-0732">Signal</keyword>
<sequence length="349" mass="36013">MPKRTKGLIAAIVSATALCLSIPTIAHAADAEAWTPTESAIRAASAGIALPHTVAGLSLSKSGEASNGGRAVDNYAQYLSEDGAIQATLYVYLPTYADASLAAYMTDKAVMERFGAKTRRTAYASAPVAGRADGAIRAVYDDAADGALTTAAGFVHAGRWIVKIRVTGPTERRGEVLAGLDGMLANLTVDDPASLHATAPASFSACPAAPTADARLTPAKPTEEAAPRDVRIPRDGKDALCIRGTAATADGRYDMLQQAGRSDSAIIVPVDDSGTVLAFDPAANGAGYKLSIHMVGQTDIYGVYDRVPSPHQIAAIIDGKDTQTAEAQAVATYAANGEVTVSRLAQKGR</sequence>
<dbReference type="PATRIC" id="fig|1420583.3.peg.2061"/>
<comment type="caution">
    <text evidence="2">The sequence shown here is derived from an EMBL/GenBank/DDBJ whole genome shotgun (WGS) entry which is preliminary data.</text>
</comment>
<name>A0A0J8AWC0_9SPHN</name>
<protein>
    <submittedName>
        <fullName evidence="2">Uncharacterized protein</fullName>
    </submittedName>
</protein>
<organism evidence="2 3">
    <name type="scientific">Sphingobium cupriresistens LL01</name>
    <dbReference type="NCBI Taxonomy" id="1420583"/>
    <lineage>
        <taxon>Bacteria</taxon>
        <taxon>Pseudomonadati</taxon>
        <taxon>Pseudomonadota</taxon>
        <taxon>Alphaproteobacteria</taxon>
        <taxon>Sphingomonadales</taxon>
        <taxon>Sphingomonadaceae</taxon>
        <taxon>Sphingobium</taxon>
    </lineage>
</organism>